<gene>
    <name evidence="3" type="ORF">BDY17DRAFT_322054</name>
</gene>
<feature type="transmembrane region" description="Helical" evidence="2">
    <location>
        <begin position="27"/>
        <end position="45"/>
    </location>
</feature>
<reference evidence="3" key="1">
    <citation type="journal article" date="2020" name="Stud. Mycol.">
        <title>101 Dothideomycetes genomes: a test case for predicting lifestyles and emergence of pathogens.</title>
        <authorList>
            <person name="Haridas S."/>
            <person name="Albert R."/>
            <person name="Binder M."/>
            <person name="Bloem J."/>
            <person name="Labutti K."/>
            <person name="Salamov A."/>
            <person name="Andreopoulos B."/>
            <person name="Baker S."/>
            <person name="Barry K."/>
            <person name="Bills G."/>
            <person name="Bluhm B."/>
            <person name="Cannon C."/>
            <person name="Castanera R."/>
            <person name="Culley D."/>
            <person name="Daum C."/>
            <person name="Ezra D."/>
            <person name="Gonzalez J."/>
            <person name="Henrissat B."/>
            <person name="Kuo A."/>
            <person name="Liang C."/>
            <person name="Lipzen A."/>
            <person name="Lutzoni F."/>
            <person name="Magnuson J."/>
            <person name="Mondo S."/>
            <person name="Nolan M."/>
            <person name="Ohm R."/>
            <person name="Pangilinan J."/>
            <person name="Park H.-J."/>
            <person name="Ramirez L."/>
            <person name="Alfaro M."/>
            <person name="Sun H."/>
            <person name="Tritt A."/>
            <person name="Yoshinaga Y."/>
            <person name="Zwiers L.-H."/>
            <person name="Turgeon B."/>
            <person name="Goodwin S."/>
            <person name="Spatafora J."/>
            <person name="Crous P."/>
            <person name="Grigoriev I."/>
        </authorList>
    </citation>
    <scope>NUCLEOTIDE SEQUENCE</scope>
    <source>
        <strain evidence="3">CBS 113389</strain>
    </source>
</reference>
<proteinExistence type="inferred from homology"/>
<dbReference type="GO" id="GO:0000009">
    <property type="term" value="F:alpha-1,6-mannosyltransferase activity"/>
    <property type="evidence" value="ECO:0007669"/>
    <property type="project" value="InterPro"/>
</dbReference>
<keyword evidence="3" id="KW-0808">Transferase</keyword>
<comment type="similarity">
    <text evidence="1">Belongs to the glycosyltransferase 32 family.</text>
</comment>
<dbReference type="Proteomes" id="UP000799767">
    <property type="component" value="Unassembled WGS sequence"/>
</dbReference>
<name>A0A6A6Q184_9PEZI</name>
<keyword evidence="4" id="KW-1185">Reference proteome</keyword>
<dbReference type="Gene3D" id="3.90.550.20">
    <property type="match status" value="1"/>
</dbReference>
<evidence type="ECO:0000256" key="2">
    <source>
        <dbReference type="SAM" id="Phobius"/>
    </source>
</evidence>
<dbReference type="PANTHER" id="PTHR31834:SF8">
    <property type="entry name" value="TRANSFERASE, PUTATIVE (AFU_ORTHOLOGUE AFUA_6G14040)-RELATED"/>
    <property type="match status" value="1"/>
</dbReference>
<dbReference type="PANTHER" id="PTHR31834">
    <property type="entry name" value="INITIATION-SPECIFIC ALPHA-1,6-MANNOSYLTRANSFERASE"/>
    <property type="match status" value="1"/>
</dbReference>
<dbReference type="InterPro" id="IPR029044">
    <property type="entry name" value="Nucleotide-diphossugar_trans"/>
</dbReference>
<dbReference type="Pfam" id="PF04488">
    <property type="entry name" value="Gly_transf_sug"/>
    <property type="match status" value="1"/>
</dbReference>
<protein>
    <submittedName>
        <fullName evidence="3">Nucleotide-diphospho-sugar transferase</fullName>
    </submittedName>
</protein>
<keyword evidence="2" id="KW-0812">Transmembrane</keyword>
<dbReference type="SUPFAM" id="SSF53448">
    <property type="entry name" value="Nucleotide-diphospho-sugar transferases"/>
    <property type="match status" value="1"/>
</dbReference>
<dbReference type="InterPro" id="IPR007577">
    <property type="entry name" value="GlycoTrfase_DXD_sugar-bd_CS"/>
</dbReference>
<organism evidence="3 4">
    <name type="scientific">Neohortaea acidophila</name>
    <dbReference type="NCBI Taxonomy" id="245834"/>
    <lineage>
        <taxon>Eukaryota</taxon>
        <taxon>Fungi</taxon>
        <taxon>Dikarya</taxon>
        <taxon>Ascomycota</taxon>
        <taxon>Pezizomycotina</taxon>
        <taxon>Dothideomycetes</taxon>
        <taxon>Dothideomycetidae</taxon>
        <taxon>Mycosphaerellales</taxon>
        <taxon>Teratosphaeriaceae</taxon>
        <taxon>Neohortaea</taxon>
    </lineage>
</organism>
<sequence>MLDARRLSRPGLIDSISGTMATGTRRLVAIAALTAVLWFLWAQLYPVDNAGTTTIDEPADAAFPRKIWQTWSIPAQELGGTFQSWSVSWIDVNPNYRYELLTSNSASTYVREKYERQRPDIVEVFEALHNDAILRADLLRYLALFADGGVYADMDTDCTRPIDDWIPGEYLPSANLVVGLEYDAQGGEIRGDFTIAASLGQWTFMARPGSPALALVIDKVIEAVLRLYEVNQTMPTFTGEQVIDVTGPHMFTNSILEYLSIKTGTQVSYFDISNLTEPKLIADVLVLPINAFGTGQDHSGSKEDGNSEQLMRHHWYGWKGWRVSHPG</sequence>
<dbReference type="GO" id="GO:0000136">
    <property type="term" value="C:mannan polymerase complex"/>
    <property type="evidence" value="ECO:0007669"/>
    <property type="project" value="TreeGrafter"/>
</dbReference>
<dbReference type="GeneID" id="54477745"/>
<dbReference type="InterPro" id="IPR039367">
    <property type="entry name" value="Och1-like"/>
</dbReference>
<keyword evidence="2" id="KW-0472">Membrane</keyword>
<dbReference type="RefSeq" id="XP_033591756.1">
    <property type="nucleotide sequence ID" value="XM_033736743.1"/>
</dbReference>
<dbReference type="OrthoDB" id="409543at2759"/>
<dbReference type="AlphaFoldDB" id="A0A6A6Q184"/>
<dbReference type="GO" id="GO:0006487">
    <property type="term" value="P:protein N-linked glycosylation"/>
    <property type="evidence" value="ECO:0007669"/>
    <property type="project" value="TreeGrafter"/>
</dbReference>
<evidence type="ECO:0000256" key="1">
    <source>
        <dbReference type="ARBA" id="ARBA00009003"/>
    </source>
</evidence>
<evidence type="ECO:0000313" key="4">
    <source>
        <dbReference type="Proteomes" id="UP000799767"/>
    </source>
</evidence>
<accession>A0A6A6Q184</accession>
<keyword evidence="2" id="KW-1133">Transmembrane helix</keyword>
<dbReference type="EMBL" id="MU001633">
    <property type="protein sequence ID" value="KAF2485187.1"/>
    <property type="molecule type" value="Genomic_DNA"/>
</dbReference>
<evidence type="ECO:0000313" key="3">
    <source>
        <dbReference type="EMBL" id="KAF2485187.1"/>
    </source>
</evidence>